<dbReference type="InterPro" id="IPR041412">
    <property type="entry name" value="Xrn1_helical"/>
</dbReference>
<dbReference type="GO" id="GO:0016075">
    <property type="term" value="P:rRNA catabolic process"/>
    <property type="evidence" value="ECO:0007669"/>
    <property type="project" value="TreeGrafter"/>
</dbReference>
<feature type="domain" description="Xrn1 N-terminal" evidence="6">
    <location>
        <begin position="1"/>
        <end position="227"/>
    </location>
</feature>
<feature type="domain" description="Exoribonuclease Xrn1 D2/D3" evidence="9">
    <location>
        <begin position="834"/>
        <end position="971"/>
    </location>
</feature>
<feature type="region of interest" description="Disordered" evidence="5">
    <location>
        <begin position="95"/>
        <end position="121"/>
    </location>
</feature>
<dbReference type="FunFam" id="3.40.50.12390:FF:000002">
    <property type="entry name" value="5'-3' exoribonuclease 1"/>
    <property type="match status" value="1"/>
</dbReference>
<evidence type="ECO:0000259" key="9">
    <source>
        <dbReference type="Pfam" id="PF18334"/>
    </source>
</evidence>
<feature type="non-terminal residue" evidence="10">
    <location>
        <position position="972"/>
    </location>
</feature>
<evidence type="ECO:0000259" key="8">
    <source>
        <dbReference type="Pfam" id="PF18332"/>
    </source>
</evidence>
<dbReference type="Pfam" id="PF18332">
    <property type="entry name" value="XRN1_D1"/>
    <property type="match status" value="1"/>
</dbReference>
<feature type="region of interest" description="Disordered" evidence="5">
    <location>
        <begin position="367"/>
        <end position="412"/>
    </location>
</feature>
<feature type="domain" description="5'-3' exoribonuclease 1 D1" evidence="8">
    <location>
        <begin position="645"/>
        <end position="823"/>
    </location>
</feature>
<keyword evidence="3" id="KW-0269">Exonuclease</keyword>
<evidence type="ECO:0000259" key="6">
    <source>
        <dbReference type="Pfam" id="PF03159"/>
    </source>
</evidence>
<sequence length="972" mass="112053">MGVPKFYRWISERYPCLSEVVKEFQLPEFDNLYLDMNGIIHVCSHPNDDDPHFRISEEIIFKNICHYIDFLYRMIKPRKVFFMAVDGVAPRAKMNQQRGRRFRSAREAEQNEQKAQERGEILPTEKRFDSNCITPGTPFMVRLQNHLKYFVIDKMTNDPLWQGRRIFLSGHETPGEGEHKVMDFIRYSKSQPDYDPDTRHCLYGLDADLIMLGLLSHEPRFSLLREEVRFGGHKDKNNKRPMTPEETTFHLLHLSLLRDYLAYEFADLKGKTSFTWDLEKLIDDWILMGFLVGNDFIPHLPHLHIQHDALPLLWRTYKKVMPTKLGGKAINESAGASRDAAQSRHPKPKLKELKPFKMKQNGNAFAALEDDTPLDPLDDIDDKDSDDDEDEDDEEDDDDDESSEDDDEDCNTFEDEFRLHKKDYYMSKMAYTSVTPDVIKEQARGYVTAIQWILLYYFEGCPSWSWFYAHHYAPYISDIKGFSDLKITFDLSTPFLPFQQLMAVLPAASKELLPPALQPLMTEESSPVLDFYPVRFDTDLNGKQQDWEAVVLIPFIEEDRLLAAMSSREHLLSKEERLRNRHGPHLLYEYSPDNQGFYPSSLPGVFPDLNINKAKLTEIDKHLFHIDANKLRKGLLDATRLNVYFPGFPTLRFLPHTFSLTKAGVKVFQQCSRGENMTLRVQAQENLVLEKVADELLGKETFVGWPHLHEARVTAVANESYKIELEEVPSKKGKKEPTVSFNRRPLDDHEARVVARDASSIKERLMDRFAIDVGKTEIVVYASAMTGRSYTFGLHGAIALSKQFANRESPYVYQMTVQDVEVEKSTVATLKTLGEVFPQDSPVFMVGNPHYGAQGTVLEVLPDVGRVRIVLDVSEEPDFTQMSQTRSREDYVSNIHAAQHIGLDGHLMSRITGSIFVERTGAEDNKKGKVNIGLNLKFTKKMEEVPGYTKKLERGWFYSWKCVEQVEDYVNT</sequence>
<feature type="compositionally biased region" description="Basic and acidic residues" evidence="5">
    <location>
        <begin position="104"/>
        <end position="121"/>
    </location>
</feature>
<protein>
    <submittedName>
        <fullName evidence="10">5'-3' exoribonuclease 1</fullName>
    </submittedName>
</protein>
<organism evidence="10 11">
    <name type="scientific">Elysia marginata</name>
    <dbReference type="NCBI Taxonomy" id="1093978"/>
    <lineage>
        <taxon>Eukaryota</taxon>
        <taxon>Metazoa</taxon>
        <taxon>Spiralia</taxon>
        <taxon>Lophotrochozoa</taxon>
        <taxon>Mollusca</taxon>
        <taxon>Gastropoda</taxon>
        <taxon>Heterobranchia</taxon>
        <taxon>Euthyneura</taxon>
        <taxon>Panpulmonata</taxon>
        <taxon>Sacoglossa</taxon>
        <taxon>Placobranchoidea</taxon>
        <taxon>Plakobranchidae</taxon>
        <taxon>Elysia</taxon>
    </lineage>
</organism>
<dbReference type="InterPro" id="IPR027073">
    <property type="entry name" value="5_3_exoribonuclease"/>
</dbReference>
<feature type="domain" description="Xrn1 helical" evidence="7">
    <location>
        <begin position="276"/>
        <end position="327"/>
    </location>
</feature>
<evidence type="ECO:0000256" key="1">
    <source>
        <dbReference type="ARBA" id="ARBA00022722"/>
    </source>
</evidence>
<dbReference type="InterPro" id="IPR041106">
    <property type="entry name" value="XRN1_D2_D3"/>
</dbReference>
<comment type="similarity">
    <text evidence="4">Belongs to the 5'-3' exonuclease family.</text>
</comment>
<dbReference type="Pfam" id="PF17846">
    <property type="entry name" value="XRN_M"/>
    <property type="match status" value="2"/>
</dbReference>
<keyword evidence="11" id="KW-1185">Reference proteome</keyword>
<dbReference type="GO" id="GO:0004534">
    <property type="term" value="F:5'-3' RNA exonuclease activity"/>
    <property type="evidence" value="ECO:0007669"/>
    <property type="project" value="TreeGrafter"/>
</dbReference>
<dbReference type="InterPro" id="IPR047007">
    <property type="entry name" value="XRN1_D1_sf"/>
</dbReference>
<keyword evidence="2" id="KW-0378">Hydrolase</keyword>
<dbReference type="Proteomes" id="UP000762676">
    <property type="component" value="Unassembled WGS sequence"/>
</dbReference>
<dbReference type="Pfam" id="PF18334">
    <property type="entry name" value="XRN1_D2_D3"/>
    <property type="match status" value="1"/>
</dbReference>
<dbReference type="Gene3D" id="3.40.50.12390">
    <property type="match status" value="2"/>
</dbReference>
<dbReference type="Pfam" id="PF03159">
    <property type="entry name" value="XRN_N"/>
    <property type="match status" value="1"/>
</dbReference>
<dbReference type="GO" id="GO:0000956">
    <property type="term" value="P:nuclear-transcribed mRNA catabolic process"/>
    <property type="evidence" value="ECO:0007669"/>
    <property type="project" value="TreeGrafter"/>
</dbReference>
<keyword evidence="1" id="KW-0540">Nuclease</keyword>
<feature type="domain" description="Xrn1 helical" evidence="7">
    <location>
        <begin position="389"/>
        <end position="588"/>
    </location>
</feature>
<evidence type="ECO:0000256" key="3">
    <source>
        <dbReference type="ARBA" id="ARBA00022839"/>
    </source>
</evidence>
<dbReference type="GO" id="GO:0005634">
    <property type="term" value="C:nucleus"/>
    <property type="evidence" value="ECO:0007669"/>
    <property type="project" value="TreeGrafter"/>
</dbReference>
<dbReference type="InterPro" id="IPR040992">
    <property type="entry name" value="XRN1_D1"/>
</dbReference>
<evidence type="ECO:0000313" key="10">
    <source>
        <dbReference type="EMBL" id="GFR69701.1"/>
    </source>
</evidence>
<evidence type="ECO:0000256" key="5">
    <source>
        <dbReference type="SAM" id="MobiDB-lite"/>
    </source>
</evidence>
<dbReference type="PANTHER" id="PTHR12341">
    <property type="entry name" value="5'-&gt;3' EXORIBONUCLEASE"/>
    <property type="match status" value="1"/>
</dbReference>
<dbReference type="PANTHER" id="PTHR12341:SF7">
    <property type="entry name" value="5'-3' EXORIBONUCLEASE 1"/>
    <property type="match status" value="1"/>
</dbReference>
<evidence type="ECO:0000256" key="4">
    <source>
        <dbReference type="ARBA" id="ARBA00038299"/>
    </source>
</evidence>
<reference evidence="10 11" key="1">
    <citation type="journal article" date="2021" name="Elife">
        <title>Chloroplast acquisition without the gene transfer in kleptoplastic sea slugs, Plakobranchus ocellatus.</title>
        <authorList>
            <person name="Maeda T."/>
            <person name="Takahashi S."/>
            <person name="Yoshida T."/>
            <person name="Shimamura S."/>
            <person name="Takaki Y."/>
            <person name="Nagai Y."/>
            <person name="Toyoda A."/>
            <person name="Suzuki Y."/>
            <person name="Arimoto A."/>
            <person name="Ishii H."/>
            <person name="Satoh N."/>
            <person name="Nishiyama T."/>
            <person name="Hasebe M."/>
            <person name="Maruyama T."/>
            <person name="Minagawa J."/>
            <person name="Obokata J."/>
            <person name="Shigenobu S."/>
        </authorList>
    </citation>
    <scope>NUCLEOTIDE SEQUENCE [LARGE SCALE GENOMIC DNA]</scope>
</reference>
<dbReference type="EMBL" id="BMAT01004166">
    <property type="protein sequence ID" value="GFR69701.1"/>
    <property type="molecule type" value="Genomic_DNA"/>
</dbReference>
<dbReference type="InterPro" id="IPR004859">
    <property type="entry name" value="Xrn1_N"/>
</dbReference>
<comment type="caution">
    <text evidence="10">The sequence shown here is derived from an EMBL/GenBank/DDBJ whole genome shotgun (WGS) entry which is preliminary data.</text>
</comment>
<dbReference type="GO" id="GO:0003723">
    <property type="term" value="F:RNA binding"/>
    <property type="evidence" value="ECO:0007669"/>
    <property type="project" value="TreeGrafter"/>
</dbReference>
<evidence type="ECO:0000256" key="2">
    <source>
        <dbReference type="ARBA" id="ARBA00022801"/>
    </source>
</evidence>
<evidence type="ECO:0000313" key="11">
    <source>
        <dbReference type="Proteomes" id="UP000762676"/>
    </source>
</evidence>
<dbReference type="CDD" id="cd18673">
    <property type="entry name" value="PIN_XRN1-2-like"/>
    <property type="match status" value="1"/>
</dbReference>
<proteinExistence type="inferred from homology"/>
<gene>
    <name evidence="10" type="ORF">ElyMa_002056800</name>
</gene>
<dbReference type="Gene3D" id="2.170.260.40">
    <property type="match status" value="1"/>
</dbReference>
<feature type="region of interest" description="Disordered" evidence="5">
    <location>
        <begin position="329"/>
        <end position="353"/>
    </location>
</feature>
<name>A0AAV4FA21_9GAST</name>
<accession>A0AAV4FA21</accession>
<dbReference type="AlphaFoldDB" id="A0AAV4FA21"/>
<evidence type="ECO:0000259" key="7">
    <source>
        <dbReference type="Pfam" id="PF17846"/>
    </source>
</evidence>
<dbReference type="Gene3D" id="1.25.40.1050">
    <property type="match status" value="1"/>
</dbReference>
<feature type="compositionally biased region" description="Acidic residues" evidence="5">
    <location>
        <begin position="368"/>
        <end position="412"/>
    </location>
</feature>